<proteinExistence type="predicted"/>
<dbReference type="EMBL" id="CADCWM010000615">
    <property type="protein sequence ID" value="CAA9572335.1"/>
    <property type="molecule type" value="Genomic_DNA"/>
</dbReference>
<feature type="compositionally biased region" description="Low complexity" evidence="1">
    <location>
        <begin position="343"/>
        <end position="354"/>
    </location>
</feature>
<dbReference type="AlphaFoldDB" id="A0A6J4V987"/>
<reference evidence="2" key="1">
    <citation type="submission" date="2020-02" db="EMBL/GenBank/DDBJ databases">
        <authorList>
            <person name="Meier V. D."/>
        </authorList>
    </citation>
    <scope>NUCLEOTIDE SEQUENCE</scope>
    <source>
        <strain evidence="2">AVDCRST_MAG88</strain>
    </source>
</reference>
<feature type="non-terminal residue" evidence="2">
    <location>
        <position position="360"/>
    </location>
</feature>
<feature type="compositionally biased region" description="Basic and acidic residues" evidence="1">
    <location>
        <begin position="181"/>
        <end position="196"/>
    </location>
</feature>
<feature type="non-terminal residue" evidence="2">
    <location>
        <position position="1"/>
    </location>
</feature>
<feature type="compositionally biased region" description="Basic and acidic residues" evidence="1">
    <location>
        <begin position="294"/>
        <end position="303"/>
    </location>
</feature>
<evidence type="ECO:0000313" key="2">
    <source>
        <dbReference type="EMBL" id="CAA9572335.1"/>
    </source>
</evidence>
<feature type="compositionally biased region" description="Low complexity" evidence="1">
    <location>
        <begin position="25"/>
        <end position="34"/>
    </location>
</feature>
<name>A0A6J4V987_9BACT</name>
<organism evidence="2">
    <name type="scientific">uncultured Thermomicrobiales bacterium</name>
    <dbReference type="NCBI Taxonomy" id="1645740"/>
    <lineage>
        <taxon>Bacteria</taxon>
        <taxon>Pseudomonadati</taxon>
        <taxon>Thermomicrobiota</taxon>
        <taxon>Thermomicrobia</taxon>
        <taxon>Thermomicrobiales</taxon>
        <taxon>environmental samples</taxon>
    </lineage>
</organism>
<feature type="compositionally biased region" description="Basic residues" evidence="1">
    <location>
        <begin position="328"/>
        <end position="342"/>
    </location>
</feature>
<evidence type="ECO:0000256" key="1">
    <source>
        <dbReference type="SAM" id="MobiDB-lite"/>
    </source>
</evidence>
<feature type="compositionally biased region" description="Basic and acidic residues" evidence="1">
    <location>
        <begin position="71"/>
        <end position="82"/>
    </location>
</feature>
<accession>A0A6J4V987</accession>
<gene>
    <name evidence="2" type="ORF">AVDCRST_MAG88-2461</name>
</gene>
<protein>
    <submittedName>
        <fullName evidence="2">Uncharacterized protein</fullName>
    </submittedName>
</protein>
<feature type="region of interest" description="Disordered" evidence="1">
    <location>
        <begin position="153"/>
        <end position="360"/>
    </location>
</feature>
<feature type="compositionally biased region" description="Low complexity" evidence="1">
    <location>
        <begin position="42"/>
        <end position="53"/>
    </location>
</feature>
<feature type="region of interest" description="Disordered" evidence="1">
    <location>
        <begin position="1"/>
        <end position="120"/>
    </location>
</feature>
<sequence length="360" mass="38680">VDQPARRGGRGGSDPGSVARGRVLAPPSGSRGARASGGGARRLGAGAPPGGRRAPPDFRPVRRLHPPGRAPLRDRLGPDAEQRGGQAPPRAQCPRRGGGWLARPRAGLGGAGAQGLARHPARPAHLRADPLVAPHPAGDLLQPRLRRWRAATRRRYRRGLRPVGRGQTRSGRDRHRRRHPHHDDHALQPRRPDGHQHGGAFVVAPQGRPPLAGRDPARQVRGGDGPLRHHQHNLAGRRGPLAGVRPARHALRLVRDRDPRRGVAGAGGRPVGAVGEARLGRPAQDEPGLGRPPLDPRRHDLRPGRGRTPLPPPPRGGLPSGAPGPRLDRRHCRSARRRRRRLLGGAPARRPLPAARRRGV</sequence>